<comment type="caution">
    <text evidence="2">The sequence shown here is derived from an EMBL/GenBank/DDBJ whole genome shotgun (WGS) entry which is preliminary data.</text>
</comment>
<gene>
    <name evidence="2" type="ORF">GCM10023205_33960</name>
</gene>
<reference evidence="3" key="1">
    <citation type="journal article" date="2019" name="Int. J. Syst. Evol. Microbiol.">
        <title>The Global Catalogue of Microorganisms (GCM) 10K type strain sequencing project: providing services to taxonomists for standard genome sequencing and annotation.</title>
        <authorList>
            <consortium name="The Broad Institute Genomics Platform"/>
            <consortium name="The Broad Institute Genome Sequencing Center for Infectious Disease"/>
            <person name="Wu L."/>
            <person name="Ma J."/>
        </authorList>
    </citation>
    <scope>NUCLEOTIDE SEQUENCE [LARGE SCALE GENOMIC DNA]</scope>
    <source>
        <strain evidence="3">JCM 17986</strain>
    </source>
</reference>
<dbReference type="Proteomes" id="UP001500466">
    <property type="component" value="Unassembled WGS sequence"/>
</dbReference>
<organism evidence="2 3">
    <name type="scientific">Yinghuangia aomiensis</name>
    <dbReference type="NCBI Taxonomy" id="676205"/>
    <lineage>
        <taxon>Bacteria</taxon>
        <taxon>Bacillati</taxon>
        <taxon>Actinomycetota</taxon>
        <taxon>Actinomycetes</taxon>
        <taxon>Kitasatosporales</taxon>
        <taxon>Streptomycetaceae</taxon>
        <taxon>Yinghuangia</taxon>
    </lineage>
</organism>
<evidence type="ECO:0000256" key="1">
    <source>
        <dbReference type="SAM" id="Phobius"/>
    </source>
</evidence>
<dbReference type="RefSeq" id="WP_345676338.1">
    <property type="nucleotide sequence ID" value="NZ_BAABHS010000011.1"/>
</dbReference>
<keyword evidence="1" id="KW-1133">Transmembrane helix</keyword>
<proteinExistence type="predicted"/>
<protein>
    <recommendedName>
        <fullName evidence="4">Toxin CptA</fullName>
    </recommendedName>
</protein>
<evidence type="ECO:0008006" key="4">
    <source>
        <dbReference type="Google" id="ProtNLM"/>
    </source>
</evidence>
<keyword evidence="1" id="KW-0472">Membrane</keyword>
<name>A0ABP9HBQ1_9ACTN</name>
<evidence type="ECO:0000313" key="2">
    <source>
        <dbReference type="EMBL" id="GAA4966530.1"/>
    </source>
</evidence>
<keyword evidence="3" id="KW-1185">Reference proteome</keyword>
<accession>A0ABP9HBQ1</accession>
<sequence length="159" mass="17169">MAAVTVLQLRHWAVVPFAYLAVTGPVWMWGISAGRVALAAALVQLGSAAVEFVRVRSVVAVDAPWLGMRVGRRPERVVALGDVDELIVLRPALWRRWGWVRVEAVVERQRFVLAPSAGEADVREPAARIGLAGPRGAGRRNRVRLVWGRAAAPAGGELG</sequence>
<feature type="transmembrane region" description="Helical" evidence="1">
    <location>
        <begin position="12"/>
        <end position="30"/>
    </location>
</feature>
<evidence type="ECO:0000313" key="3">
    <source>
        <dbReference type="Proteomes" id="UP001500466"/>
    </source>
</evidence>
<keyword evidence="1" id="KW-0812">Transmembrane</keyword>
<dbReference type="EMBL" id="BAABHS010000011">
    <property type="protein sequence ID" value="GAA4966530.1"/>
    <property type="molecule type" value="Genomic_DNA"/>
</dbReference>